<evidence type="ECO:0000313" key="2">
    <source>
        <dbReference type="Proteomes" id="UP000510721"/>
    </source>
</evidence>
<protein>
    <submittedName>
        <fullName evidence="1">Uncharacterized protein</fullName>
    </submittedName>
</protein>
<accession>A0A859R304</accession>
<name>A0A859R304_9HYPH</name>
<proteinExistence type="predicted"/>
<dbReference type="AlphaFoldDB" id="A0A859R304"/>
<organism evidence="1 2">
    <name type="scientific">Sinorhizobium mexicanum</name>
    <dbReference type="NCBI Taxonomy" id="375549"/>
    <lineage>
        <taxon>Bacteria</taxon>
        <taxon>Pseudomonadati</taxon>
        <taxon>Pseudomonadota</taxon>
        <taxon>Alphaproteobacteria</taxon>
        <taxon>Hyphomicrobiales</taxon>
        <taxon>Rhizobiaceae</taxon>
        <taxon>Sinorhizobium/Ensifer group</taxon>
        <taxon>Sinorhizobium</taxon>
    </lineage>
</organism>
<keyword evidence="1" id="KW-0614">Plasmid</keyword>
<geneLocation type="plasmid" evidence="2">
    <name>pemeittgr7a</name>
</geneLocation>
<sequence>MNVIPAAMYAGIMDIDLSAPANMRAKGDGHQYAAYGAELARRLNIDDAPMRATAAKGFMGDTFYLVAK</sequence>
<evidence type="ECO:0000313" key="1">
    <source>
        <dbReference type="EMBL" id="QLL64018.1"/>
    </source>
</evidence>
<reference evidence="1 2" key="1">
    <citation type="submission" date="2019-06" db="EMBL/GenBank/DDBJ databases">
        <title>Complete genome sequence of Ensifer mexicanus ITTG R7 isolated from nodules of Acacia angustissima (Mill.) Kuntze.</title>
        <authorList>
            <person name="Rincon-Rosales R."/>
            <person name="Rogel M.A."/>
            <person name="Guerrero G."/>
            <person name="Rincon-Molina C.I."/>
            <person name="Lopez-Lopez A."/>
            <person name="Martinez-Romero E."/>
        </authorList>
    </citation>
    <scope>NUCLEOTIDE SEQUENCE [LARGE SCALE GENOMIC DNA]</scope>
    <source>
        <strain evidence="1 2">ITTG R7</strain>
        <plasmid evidence="2">pemeittgr7a</plasmid>
    </source>
</reference>
<gene>
    <name evidence="1" type="ORF">FKV68_21355</name>
</gene>
<dbReference type="RefSeq" id="WP_180941901.1">
    <property type="nucleotide sequence ID" value="NZ_CP041239.1"/>
</dbReference>
<dbReference type="EMBL" id="CP041239">
    <property type="protein sequence ID" value="QLL64018.1"/>
    <property type="molecule type" value="Genomic_DNA"/>
</dbReference>
<keyword evidence="2" id="KW-1185">Reference proteome</keyword>
<dbReference type="KEGG" id="emx:FKV68_21355"/>
<dbReference type="Proteomes" id="UP000510721">
    <property type="component" value="Plasmid pEmeITTGR7a"/>
</dbReference>